<protein>
    <submittedName>
        <fullName evidence="1">Uncharacterized protein</fullName>
    </submittedName>
</protein>
<sequence length="726" mass="78868">MTVADVLRRCLGDPARFKDLRDRVDILFEEQVGSWTRGAGGWLVLPLDRAPQAFYLLSEDREGQRRGREVLQAFLGPVASITSVSPDPAADHVDRLLEEASLRHISHIRRENGQPGDLLTRIEDAVATVKGKDARLRLISPSYVDLLRDLRLALLNRDGRLAERIFEDIKLTGRLSAENIRFLRVEVLGRLERWRELRDQRNLAQLLRVRRPRVVNEILLEMVWHTEVAGLVNTGRSTREMFYEADLGARYGSLISAVDVPASAGGRAVGVVTAVALGDPERVKRLLLAAEDDVERRRLTALAEGELEVPAASVALRDLFEEGQSGAFIRAFLEAPVADLADLAVQATLDSEDLEHAFDVLTAVNGLEAAAVLRPDRRLLRDIEDLARLVGGSCAGWPEWCERLARDVAWPDAANVARRQCDSWEGLSQLTAEDVRVAADALSSAWDGINGAQVAASLDVLCRAAAAAAGTGAAGEFCDTVLVLLAEQENLSSPVREAYSLLLERILDGGPSGSRYRDAVELTARLWRRAAAASSVDWGIGLVDALLVAPSFDPSLRLSVIAEILRKAQNYHHRLSARQRSELVALGEECGVPVVLPEQQFTETGNAWTKLDGKVVGLYTLLPGAAASLARRLALLCSPGSFESNSDTVGTAALRSLATRADVLVVDTWHASHAATDAIDAVRSRNAQVFPIGRGVSAFLQAIEKAIADGDSDLLIEGAGRGFSRP</sequence>
<reference evidence="1 2" key="1">
    <citation type="journal article" date="2019" name="Int. J. Syst. Evol. Microbiol.">
        <title>The Global Catalogue of Microorganisms (GCM) 10K type strain sequencing project: providing services to taxonomists for standard genome sequencing and annotation.</title>
        <authorList>
            <consortium name="The Broad Institute Genomics Platform"/>
            <consortium name="The Broad Institute Genome Sequencing Center for Infectious Disease"/>
            <person name="Wu L."/>
            <person name="Ma J."/>
        </authorList>
    </citation>
    <scope>NUCLEOTIDE SEQUENCE [LARGE SCALE GENOMIC DNA]</scope>
    <source>
        <strain evidence="1 2">JCM 3380</strain>
    </source>
</reference>
<comment type="caution">
    <text evidence="1">The sequence shown here is derived from an EMBL/GenBank/DDBJ whole genome shotgun (WGS) entry which is preliminary data.</text>
</comment>
<name>A0ABN0UIR8_9PSEU</name>
<dbReference type="InterPro" id="IPR049807">
    <property type="entry name" value="DpdD-like"/>
</dbReference>
<dbReference type="NCBIfam" id="NF041061">
    <property type="entry name" value="DpdD"/>
    <property type="match status" value="1"/>
</dbReference>
<evidence type="ECO:0000313" key="2">
    <source>
        <dbReference type="Proteomes" id="UP001500416"/>
    </source>
</evidence>
<dbReference type="RefSeq" id="WP_343937352.1">
    <property type="nucleotide sequence ID" value="NZ_BAAABU010000019.1"/>
</dbReference>
<accession>A0ABN0UIR8</accession>
<gene>
    <name evidence="1" type="ORF">GCM10010492_60560</name>
</gene>
<dbReference type="Proteomes" id="UP001500416">
    <property type="component" value="Unassembled WGS sequence"/>
</dbReference>
<dbReference type="EMBL" id="BAAABU010000019">
    <property type="protein sequence ID" value="GAA0251973.1"/>
    <property type="molecule type" value="Genomic_DNA"/>
</dbReference>
<proteinExistence type="predicted"/>
<organism evidence="1 2">
    <name type="scientific">Saccharothrix mutabilis subsp. mutabilis</name>
    <dbReference type="NCBI Taxonomy" id="66855"/>
    <lineage>
        <taxon>Bacteria</taxon>
        <taxon>Bacillati</taxon>
        <taxon>Actinomycetota</taxon>
        <taxon>Actinomycetes</taxon>
        <taxon>Pseudonocardiales</taxon>
        <taxon>Pseudonocardiaceae</taxon>
        <taxon>Saccharothrix</taxon>
    </lineage>
</organism>
<evidence type="ECO:0000313" key="1">
    <source>
        <dbReference type="EMBL" id="GAA0251973.1"/>
    </source>
</evidence>
<keyword evidence="2" id="KW-1185">Reference proteome</keyword>